<accession>A0A1G2H8D9</accession>
<evidence type="ECO:0000256" key="6">
    <source>
        <dbReference type="ARBA" id="ARBA00023285"/>
    </source>
</evidence>
<keyword evidence="6" id="KW-0170">Cobalt</keyword>
<dbReference type="PANTHER" id="PTHR43371:SF1">
    <property type="entry name" value="RIBONUCLEOSIDE-DIPHOSPHATE REDUCTASE"/>
    <property type="match status" value="1"/>
</dbReference>
<evidence type="ECO:0000313" key="10">
    <source>
        <dbReference type="Proteomes" id="UP000177932"/>
    </source>
</evidence>
<dbReference type="PANTHER" id="PTHR43371">
    <property type="entry name" value="VITAMIN B12-DEPENDENT RIBONUCLEOTIDE REDUCTASE"/>
    <property type="match status" value="1"/>
</dbReference>
<dbReference type="GO" id="GO:0005524">
    <property type="term" value="F:ATP binding"/>
    <property type="evidence" value="ECO:0007669"/>
    <property type="project" value="UniProtKB-UniRule"/>
</dbReference>
<dbReference type="EMBL" id="MHOD01000001">
    <property type="protein sequence ID" value="OGZ58753.1"/>
    <property type="molecule type" value="Genomic_DNA"/>
</dbReference>
<sequence length="764" mass="86392">MPSILRAKIIKVKKRSGDIVDFDVAKIVNAVNKAINAVDGKENIRTAKKVADRVVLSLNKKFKKGDIPGVEEIQDLVEEALINQGMAKVAKGYILYRSERAKVRAARKFVPKNVRRLAEESKKYFRNALSEFIYYRTYSRWIPDQGRRETWIETVARYVDFMKENLGKKLTESEYKEIEEAILTQKVMPSMRLMWSAGPAAKKTNVSAYNCSYIAPSKIEDFAEVMYLSMCGAGVGFSVESQTIQQLPIIKFQTNKKVATHIIKDSKEGWGDALTLGLKAWYEGSDVDFDFSEIRPAGSRLLTMGGQSSGPEPLRSLLNFARKKILSRQGKRLSNIDAHDILCKIGEVVVMGGVRRSAMISLSDLDDQEMRHAKEGQFYLLEPHRQMANNSSAYNKKPSNIEFVEEWLALARNGTGERGIFNRGGLKHQLPQRRWKKFGKYWHTAGTNPCGEIVLRSKEFCNLSEVVCRAEDTKETLVKKARLASILGTYQSTLTNFPYLSSEWKKNCEEERLLGVSLTGQWDCPAVRDTEILQAIKEEAVRVNFEYAKKFGINPSTCVTCVKPSGTVSQLVDASSGMHPRHAKYYIRRIRISASDPLFHMLRDQKAKYYPEVGQLVSSASTFILEFPVKAPDVAIVRDDISALDQLEHWKMVKENYTEHNPSVTISVGEDEWLTTANWLYGNWDILGGLSFLPRNNHAYAMAPYEEIDEKRYNELAANMPKVDFSQILYYEKEDATQGSKELACVGGVCEIEEATKPSAVKTA</sequence>
<keyword evidence="3 7" id="KW-0547">Nucleotide-binding</keyword>
<evidence type="ECO:0000256" key="1">
    <source>
        <dbReference type="ARBA" id="ARBA00001922"/>
    </source>
</evidence>
<keyword evidence="4 7" id="KW-0067">ATP-binding</keyword>
<dbReference type="Gene3D" id="3.90.1390.10">
    <property type="entry name" value="b-12 dependent (class ii) ribonucleotide reductase, chain A, domain 3"/>
    <property type="match status" value="1"/>
</dbReference>
<dbReference type="Pfam" id="PF17975">
    <property type="entry name" value="RNR_Alpha"/>
    <property type="match status" value="1"/>
</dbReference>
<dbReference type="Gene3D" id="3.30.1620.10">
    <property type="entry name" value="b-12 dependent (class ii) ribonucleotide reductase, Chain A, Domain 2"/>
    <property type="match status" value="1"/>
</dbReference>
<dbReference type="InterPro" id="IPR040763">
    <property type="entry name" value="RNR_alpha_hel"/>
</dbReference>
<evidence type="ECO:0000256" key="7">
    <source>
        <dbReference type="PROSITE-ProRule" id="PRU00492"/>
    </source>
</evidence>
<dbReference type="InterPro" id="IPR005144">
    <property type="entry name" value="ATP-cone_dom"/>
</dbReference>
<keyword evidence="5" id="KW-0560">Oxidoreductase</keyword>
<gene>
    <name evidence="9" type="ORF">A2827_00515</name>
</gene>
<proteinExistence type="predicted"/>
<dbReference type="GO" id="GO:0004748">
    <property type="term" value="F:ribonucleoside-diphosphate reductase activity, thioredoxin disulfide as acceptor"/>
    <property type="evidence" value="ECO:0007669"/>
    <property type="project" value="TreeGrafter"/>
</dbReference>
<protein>
    <submittedName>
        <fullName evidence="9">Ribonucleoside-triphosphate reductase</fullName>
    </submittedName>
</protein>
<dbReference type="Gene3D" id="3.20.70.20">
    <property type="match status" value="1"/>
</dbReference>
<dbReference type="PROSITE" id="PS51161">
    <property type="entry name" value="ATP_CONE"/>
    <property type="match status" value="1"/>
</dbReference>
<organism evidence="9 10">
    <name type="scientific">Candidatus Spechtbacteria bacterium RIFCSPHIGHO2_01_FULL_43_30</name>
    <dbReference type="NCBI Taxonomy" id="1802158"/>
    <lineage>
        <taxon>Bacteria</taxon>
        <taxon>Candidatus Spechtiibacteriota</taxon>
    </lineage>
</organism>
<dbReference type="InterPro" id="IPR050862">
    <property type="entry name" value="RdRp_reductase_class-2"/>
</dbReference>
<evidence type="ECO:0000259" key="8">
    <source>
        <dbReference type="PROSITE" id="PS51161"/>
    </source>
</evidence>
<evidence type="ECO:0000256" key="3">
    <source>
        <dbReference type="ARBA" id="ARBA00022741"/>
    </source>
</evidence>
<evidence type="ECO:0000313" key="9">
    <source>
        <dbReference type="EMBL" id="OGZ58753.1"/>
    </source>
</evidence>
<dbReference type="AlphaFoldDB" id="A0A1G2H8D9"/>
<feature type="domain" description="ATP-cone" evidence="8">
    <location>
        <begin position="10"/>
        <end position="104"/>
    </location>
</feature>
<name>A0A1G2H8D9_9BACT</name>
<comment type="caution">
    <text evidence="9">The sequence shown here is derived from an EMBL/GenBank/DDBJ whole genome shotgun (WGS) entry which is preliminary data.</text>
</comment>
<dbReference type="GO" id="GO:0031419">
    <property type="term" value="F:cobalamin binding"/>
    <property type="evidence" value="ECO:0007669"/>
    <property type="project" value="UniProtKB-KW"/>
</dbReference>
<keyword evidence="2" id="KW-0846">Cobalamin</keyword>
<evidence type="ECO:0000256" key="2">
    <source>
        <dbReference type="ARBA" id="ARBA00022628"/>
    </source>
</evidence>
<reference evidence="9 10" key="1">
    <citation type="journal article" date="2016" name="Nat. Commun.">
        <title>Thousands of microbial genomes shed light on interconnected biogeochemical processes in an aquifer system.</title>
        <authorList>
            <person name="Anantharaman K."/>
            <person name="Brown C.T."/>
            <person name="Hug L.A."/>
            <person name="Sharon I."/>
            <person name="Castelle C.J."/>
            <person name="Probst A.J."/>
            <person name="Thomas B.C."/>
            <person name="Singh A."/>
            <person name="Wilkins M.J."/>
            <person name="Karaoz U."/>
            <person name="Brodie E.L."/>
            <person name="Williams K.H."/>
            <person name="Hubbard S.S."/>
            <person name="Banfield J.F."/>
        </authorList>
    </citation>
    <scope>NUCLEOTIDE SEQUENCE [LARGE SCALE GENOMIC DNA]</scope>
</reference>
<dbReference type="Proteomes" id="UP000177932">
    <property type="component" value="Unassembled WGS sequence"/>
</dbReference>
<dbReference type="Pfam" id="PF03477">
    <property type="entry name" value="ATP-cone"/>
    <property type="match status" value="1"/>
</dbReference>
<dbReference type="STRING" id="1802158.A2827_00515"/>
<dbReference type="SUPFAM" id="SSF51998">
    <property type="entry name" value="PFL-like glycyl radical enzymes"/>
    <property type="match status" value="1"/>
</dbReference>
<comment type="cofactor">
    <cofactor evidence="1">
        <name>adenosylcob(III)alamin</name>
        <dbReference type="ChEBI" id="CHEBI:18408"/>
    </cofactor>
</comment>
<evidence type="ECO:0000256" key="5">
    <source>
        <dbReference type="ARBA" id="ARBA00023002"/>
    </source>
</evidence>
<evidence type="ECO:0000256" key="4">
    <source>
        <dbReference type="ARBA" id="ARBA00022840"/>
    </source>
</evidence>